<reference evidence="2" key="1">
    <citation type="submission" date="2022-03" db="EMBL/GenBank/DDBJ databases">
        <authorList>
            <person name="Leyn A S."/>
        </authorList>
    </citation>
    <scope>NUCLEOTIDE SEQUENCE</scope>
    <source>
        <strain evidence="2">Streptomyces globisporus 4-3</strain>
    </source>
</reference>
<name>A0ABN8VE30_STRGL</name>
<evidence type="ECO:0000256" key="1">
    <source>
        <dbReference type="SAM" id="MobiDB-lite"/>
    </source>
</evidence>
<protein>
    <submittedName>
        <fullName evidence="2">Uncharacterized protein</fullName>
    </submittedName>
</protein>
<dbReference type="Proteomes" id="UP001154015">
    <property type="component" value="Unassembled WGS sequence"/>
</dbReference>
<feature type="compositionally biased region" description="Basic and acidic residues" evidence="1">
    <location>
        <begin position="55"/>
        <end position="67"/>
    </location>
</feature>
<comment type="caution">
    <text evidence="2">The sequence shown here is derived from an EMBL/GenBank/DDBJ whole genome shotgun (WGS) entry which is preliminary data.</text>
</comment>
<evidence type="ECO:0000313" key="2">
    <source>
        <dbReference type="EMBL" id="CAH9419478.1"/>
    </source>
</evidence>
<organism evidence="2 3">
    <name type="scientific">Streptomyces globisporus</name>
    <dbReference type="NCBI Taxonomy" id="1908"/>
    <lineage>
        <taxon>Bacteria</taxon>
        <taxon>Bacillati</taxon>
        <taxon>Actinomycetota</taxon>
        <taxon>Actinomycetes</taxon>
        <taxon>Kitasatosporales</taxon>
        <taxon>Streptomycetaceae</taxon>
        <taxon>Streptomyces</taxon>
    </lineage>
</organism>
<feature type="region of interest" description="Disordered" evidence="1">
    <location>
        <begin position="52"/>
        <end position="79"/>
    </location>
</feature>
<feature type="compositionally biased region" description="Basic and acidic residues" evidence="1">
    <location>
        <begin position="15"/>
        <end position="24"/>
    </location>
</feature>
<proteinExistence type="predicted"/>
<gene>
    <name evidence="2" type="ORF">SGL43_06533</name>
</gene>
<evidence type="ECO:0000313" key="3">
    <source>
        <dbReference type="Proteomes" id="UP001154015"/>
    </source>
</evidence>
<feature type="region of interest" description="Disordered" evidence="1">
    <location>
        <begin position="1"/>
        <end position="24"/>
    </location>
</feature>
<dbReference type="EMBL" id="CAKXYP010000025">
    <property type="protein sequence ID" value="CAH9419478.1"/>
    <property type="molecule type" value="Genomic_DNA"/>
</dbReference>
<sequence>MTALRNALTPEEYEEQARNGKPEEGRWSVLEQLVAGLTDAVRELQYITVVANSDGKGRKPQRPEPMRRPGVGAGVPKKREQLTDQHADFLFKMLNPEGAA</sequence>
<accession>A0ABN8VE30</accession>
<keyword evidence="3" id="KW-1185">Reference proteome</keyword>